<dbReference type="PROSITE" id="PS50833">
    <property type="entry name" value="BRIX"/>
    <property type="match status" value="1"/>
</dbReference>
<dbReference type="PANTHER" id="PTHR12661">
    <property type="entry name" value="PETER PAN-RELATED"/>
    <property type="match status" value="1"/>
</dbReference>
<reference evidence="3 4" key="1">
    <citation type="submission" date="2016-02" db="EMBL/GenBank/DDBJ databases">
        <title>Complete genome sequence and transcriptome regulation of the pentose utilising yeast Sugiyamaella lignohabitans.</title>
        <authorList>
            <person name="Bellasio M."/>
            <person name="Peymann A."/>
            <person name="Valli M."/>
            <person name="Sipitzky M."/>
            <person name="Graf A."/>
            <person name="Sauer M."/>
            <person name="Marx H."/>
            <person name="Mattanovich D."/>
        </authorList>
    </citation>
    <scope>NUCLEOTIDE SEQUENCE [LARGE SCALE GENOMIC DNA]</scope>
    <source>
        <strain evidence="3 4">CBS 10342</strain>
    </source>
</reference>
<feature type="region of interest" description="Disordered" evidence="1">
    <location>
        <begin position="286"/>
        <end position="378"/>
    </location>
</feature>
<dbReference type="InterPro" id="IPR007109">
    <property type="entry name" value="Brix"/>
</dbReference>
<name>A0A167FSV4_9ASCO</name>
<feature type="compositionally biased region" description="Basic and acidic residues" evidence="1">
    <location>
        <begin position="286"/>
        <end position="314"/>
    </location>
</feature>
<dbReference type="EMBL" id="CP014503">
    <property type="protein sequence ID" value="ANB15662.1"/>
    <property type="molecule type" value="Genomic_DNA"/>
</dbReference>
<evidence type="ECO:0000313" key="3">
    <source>
        <dbReference type="EMBL" id="ANB15662.1"/>
    </source>
</evidence>
<proteinExistence type="predicted"/>
<feature type="compositionally biased region" description="Basic and acidic residues" evidence="1">
    <location>
        <begin position="322"/>
        <end position="331"/>
    </location>
</feature>
<sequence>MEPHTASKLRERKSNRLKDFVVMAGPLGVSHLMIFSQSINGNTSLRIARTPRGPTLNFRIKSYSLCKDIQKYTKNPRSTDLASTDYVNPPLLVMNGFSTEKTSDKDALMTSMLQNMFPPINVQETKIGSIKRVMMINKDPVTGHLDIRHYAIDTKLVDVSRPVKKLSTVKTHVRKRLPNMSKASDIADYLLDPSGGGYTSESEVEDDATVEVVKADDGTSKSENKSTDTSNGTENTQTQKRAVKLVEIGPRLRLELRKIEDGLCEGKTLYHSYVEKTPTEIARLEKRHNERQELKSNRRKEQEENVRRKQELKSTKGSRTKRALEKAKSLETENEDQSNADRVEDAMDVEDEQAPEDMDDYDLEIANAGGESSESDDE</sequence>
<dbReference type="KEGG" id="slb:AWJ20_3300"/>
<dbReference type="GeneID" id="30035308"/>
<dbReference type="RefSeq" id="XP_018738139.1">
    <property type="nucleotide sequence ID" value="XM_018880309.1"/>
</dbReference>
<dbReference type="GO" id="GO:0006364">
    <property type="term" value="P:rRNA processing"/>
    <property type="evidence" value="ECO:0007669"/>
    <property type="project" value="InterPro"/>
</dbReference>
<feature type="region of interest" description="Disordered" evidence="1">
    <location>
        <begin position="213"/>
        <end position="242"/>
    </location>
</feature>
<feature type="compositionally biased region" description="Acidic residues" evidence="1">
    <location>
        <begin position="346"/>
        <end position="363"/>
    </location>
</feature>
<dbReference type="GO" id="GO:0000027">
    <property type="term" value="P:ribosomal large subunit assembly"/>
    <property type="evidence" value="ECO:0007669"/>
    <property type="project" value="TreeGrafter"/>
</dbReference>
<evidence type="ECO:0000256" key="1">
    <source>
        <dbReference type="SAM" id="MobiDB-lite"/>
    </source>
</evidence>
<dbReference type="InterPro" id="IPR045112">
    <property type="entry name" value="PPAN-like"/>
</dbReference>
<dbReference type="GO" id="GO:0019843">
    <property type="term" value="F:rRNA binding"/>
    <property type="evidence" value="ECO:0007669"/>
    <property type="project" value="InterPro"/>
</dbReference>
<feature type="compositionally biased region" description="Polar residues" evidence="1">
    <location>
        <begin position="227"/>
        <end position="240"/>
    </location>
</feature>
<dbReference type="GO" id="GO:0030687">
    <property type="term" value="C:preribosome, large subunit precursor"/>
    <property type="evidence" value="ECO:0007669"/>
    <property type="project" value="TreeGrafter"/>
</dbReference>
<feature type="domain" description="Brix" evidence="2">
    <location>
        <begin position="1"/>
        <end position="265"/>
    </location>
</feature>
<protein>
    <submittedName>
        <fullName evidence="3">Ssf2p</fullName>
    </submittedName>
</protein>
<dbReference type="AlphaFoldDB" id="A0A167FSV4"/>
<feature type="compositionally biased region" description="Basic and acidic residues" evidence="1">
    <location>
        <begin position="213"/>
        <end position="226"/>
    </location>
</feature>
<dbReference type="Proteomes" id="UP000189580">
    <property type="component" value="Chromosome b"/>
</dbReference>
<dbReference type="OrthoDB" id="10261452at2759"/>
<organism evidence="3 4">
    <name type="scientific">Sugiyamaella lignohabitans</name>
    <dbReference type="NCBI Taxonomy" id="796027"/>
    <lineage>
        <taxon>Eukaryota</taxon>
        <taxon>Fungi</taxon>
        <taxon>Dikarya</taxon>
        <taxon>Ascomycota</taxon>
        <taxon>Saccharomycotina</taxon>
        <taxon>Dipodascomycetes</taxon>
        <taxon>Dipodascales</taxon>
        <taxon>Trichomonascaceae</taxon>
        <taxon>Sugiyamaella</taxon>
    </lineage>
</organism>
<accession>A0A167FSV4</accession>
<evidence type="ECO:0000313" key="4">
    <source>
        <dbReference type="Proteomes" id="UP000189580"/>
    </source>
</evidence>
<keyword evidence="4" id="KW-1185">Reference proteome</keyword>
<dbReference type="PANTHER" id="PTHR12661:SF5">
    <property type="entry name" value="SUPPRESSOR OF SWI4 1 HOMOLOG"/>
    <property type="match status" value="1"/>
</dbReference>
<dbReference type="Pfam" id="PF04427">
    <property type="entry name" value="Brix"/>
    <property type="match status" value="1"/>
</dbReference>
<evidence type="ECO:0000259" key="2">
    <source>
        <dbReference type="PROSITE" id="PS50833"/>
    </source>
</evidence>
<gene>
    <name evidence="3" type="primary">SSF2</name>
    <name evidence="3" type="ORF">AWJ20_3300</name>
</gene>
<dbReference type="SMART" id="SM00879">
    <property type="entry name" value="Brix"/>
    <property type="match status" value="1"/>
</dbReference>